<accession>A0A4Q0AGU5</accession>
<reference evidence="2" key="1">
    <citation type="submission" date="2019-01" db="EMBL/GenBank/DDBJ databases">
        <title>Genomic signatures and co-occurrence patterns of the ultra-small Saccharimodia (Patescibacteria phylum) suggest a symbiotic lifestyle.</title>
        <authorList>
            <person name="Lemos L."/>
            <person name="Medeiros J."/>
            <person name="Andreote F."/>
            <person name="Fernandes G."/>
            <person name="Varani A."/>
            <person name="Oliveira G."/>
            <person name="Pylro V."/>
        </authorList>
    </citation>
    <scope>NUCLEOTIDE SEQUENCE [LARGE SCALE GENOMIC DNA]</scope>
    <source>
        <strain evidence="2">AMD02</strain>
    </source>
</reference>
<sequence>MLTIINQIPMLNVKNTILDNLLSVVAPHLCSGCGRTGTTICDNCKYDINNEPYLGCILCDKQSNIGVCKNHNAAFHQAWVVGVRSGALQRLIGGFKFQNMKASSFDLATLLHTRLPPLPRNSVIIPIPSSREHIRERGYDHMLLIAKDLARLRHLPVQRLLVRNNNLVQHRTGRKNRLLQAKTAFRIEGKVDPDSTYIIIDDVVTTGATIIQAAHVLRKAGATTIWVAATSRQPLD</sequence>
<name>A0A4Q0AGU5_9BACT</name>
<dbReference type="InterPro" id="IPR000836">
    <property type="entry name" value="PRTase_dom"/>
</dbReference>
<dbReference type="InterPro" id="IPR029057">
    <property type="entry name" value="PRTase-like"/>
</dbReference>
<dbReference type="InterPro" id="IPR051910">
    <property type="entry name" value="ComF/GntX_DNA_util-trans"/>
</dbReference>
<comment type="similarity">
    <text evidence="1">Belongs to the ComF/GntX family.</text>
</comment>
<dbReference type="Gene3D" id="3.40.50.2020">
    <property type="match status" value="1"/>
</dbReference>
<dbReference type="SUPFAM" id="SSF53271">
    <property type="entry name" value="PRTase-like"/>
    <property type="match status" value="1"/>
</dbReference>
<protein>
    <submittedName>
        <fullName evidence="2">ComF family protein</fullName>
    </submittedName>
</protein>
<gene>
    <name evidence="2" type="ORF">EOT05_01290</name>
</gene>
<comment type="caution">
    <text evidence="2">The sequence shown here is derived from an EMBL/GenBank/DDBJ whole genome shotgun (WGS) entry which is preliminary data.</text>
</comment>
<organism evidence="2 3">
    <name type="scientific">Candidatus Microsaccharimonas sossegonensis</name>
    <dbReference type="NCBI Taxonomy" id="2506948"/>
    <lineage>
        <taxon>Bacteria</taxon>
        <taxon>Candidatus Saccharimonadota</taxon>
        <taxon>Candidatus Saccharimonadia</taxon>
        <taxon>Candidatus Saccharimonadales</taxon>
        <taxon>Candidatus Saccharimonadaceae</taxon>
        <taxon>Candidatus Microsaccharimonas</taxon>
    </lineage>
</organism>
<proteinExistence type="inferred from homology"/>
<dbReference type="CDD" id="cd06223">
    <property type="entry name" value="PRTases_typeI"/>
    <property type="match status" value="1"/>
</dbReference>
<dbReference type="EMBL" id="SCKX01000001">
    <property type="protein sequence ID" value="RWZ78381.1"/>
    <property type="molecule type" value="Genomic_DNA"/>
</dbReference>
<dbReference type="AlphaFoldDB" id="A0A4Q0AGU5"/>
<evidence type="ECO:0000313" key="3">
    <source>
        <dbReference type="Proteomes" id="UP000289257"/>
    </source>
</evidence>
<dbReference type="Proteomes" id="UP000289257">
    <property type="component" value="Unassembled WGS sequence"/>
</dbReference>
<dbReference type="PANTHER" id="PTHR47505:SF1">
    <property type="entry name" value="DNA UTILIZATION PROTEIN YHGH"/>
    <property type="match status" value="1"/>
</dbReference>
<evidence type="ECO:0000256" key="1">
    <source>
        <dbReference type="ARBA" id="ARBA00008007"/>
    </source>
</evidence>
<keyword evidence="3" id="KW-1185">Reference proteome</keyword>
<dbReference type="PANTHER" id="PTHR47505">
    <property type="entry name" value="DNA UTILIZATION PROTEIN YHGH"/>
    <property type="match status" value="1"/>
</dbReference>
<evidence type="ECO:0000313" key="2">
    <source>
        <dbReference type="EMBL" id="RWZ78381.1"/>
    </source>
</evidence>